<keyword evidence="3" id="KW-1185">Reference proteome</keyword>
<sequence length="150" mass="15152">MNITISIQAPELVGAINNLAASLGGKLMAAAAPTPQNDPQQAAAAFQQPPMQLAYGAAPTPAVPTQSAVPVTPAQAPAAPAPTAPVGVPTAAPAYTFEQLGVAAGPIVDAGRSGELTSWLQQHGANTLMELPKELYGEFATYLRSLGAKI</sequence>
<proteinExistence type="predicted"/>
<evidence type="ECO:0000313" key="2">
    <source>
        <dbReference type="EMBL" id="CAH8247482.1"/>
    </source>
</evidence>
<dbReference type="RefSeq" id="WP_213430925.1">
    <property type="nucleotide sequence ID" value="NZ_AP031286.1"/>
</dbReference>
<feature type="compositionally biased region" description="Low complexity" evidence="1">
    <location>
        <begin position="68"/>
        <end position="78"/>
    </location>
</feature>
<organism evidence="2 3">
    <name type="scientific">Paenibacillus melissococcoides</name>
    <dbReference type="NCBI Taxonomy" id="2912268"/>
    <lineage>
        <taxon>Bacteria</taxon>
        <taxon>Bacillati</taxon>
        <taxon>Bacillota</taxon>
        <taxon>Bacilli</taxon>
        <taxon>Bacillales</taxon>
        <taxon>Paenibacillaceae</taxon>
        <taxon>Paenibacillus</taxon>
    </lineage>
</organism>
<feature type="region of interest" description="Disordered" evidence="1">
    <location>
        <begin position="56"/>
        <end position="85"/>
    </location>
</feature>
<evidence type="ECO:0000256" key="1">
    <source>
        <dbReference type="SAM" id="MobiDB-lite"/>
    </source>
</evidence>
<evidence type="ECO:0000313" key="3">
    <source>
        <dbReference type="Proteomes" id="UP001154322"/>
    </source>
</evidence>
<accession>A0ABN8U8M7</accession>
<gene>
    <name evidence="2" type="ORF">WJ0W_004717</name>
</gene>
<name>A0ABN8U8M7_9BACL</name>
<reference evidence="2" key="1">
    <citation type="submission" date="2022-06" db="EMBL/GenBank/DDBJ databases">
        <authorList>
            <person name="Dietemann V."/>
            <person name="Ory F."/>
            <person name="Dainat B."/>
            <person name="Oberhansli S."/>
        </authorList>
    </citation>
    <scope>NUCLEOTIDE SEQUENCE</scope>
    <source>
        <strain evidence="2">Ena-SAMPLE-TAB-26-04-2022-14:26:32:270-5432</strain>
    </source>
</reference>
<dbReference type="EMBL" id="CALYLO010000007">
    <property type="protein sequence ID" value="CAH8247482.1"/>
    <property type="molecule type" value="Genomic_DNA"/>
</dbReference>
<protein>
    <submittedName>
        <fullName evidence="2">Uncharacterized protein</fullName>
    </submittedName>
</protein>
<dbReference type="Proteomes" id="UP001154322">
    <property type="component" value="Unassembled WGS sequence"/>
</dbReference>
<comment type="caution">
    <text evidence="2">The sequence shown here is derived from an EMBL/GenBank/DDBJ whole genome shotgun (WGS) entry which is preliminary data.</text>
</comment>